<dbReference type="Pfam" id="PF10131">
    <property type="entry name" value="PTPS_related"/>
    <property type="match status" value="1"/>
</dbReference>
<dbReference type="EMBL" id="MFCV01000022">
    <property type="protein sequence ID" value="OGE32742.1"/>
    <property type="molecule type" value="Genomic_DNA"/>
</dbReference>
<dbReference type="STRING" id="1797768.A3C59_01215"/>
<reference evidence="3 4" key="1">
    <citation type="journal article" date="2016" name="Nat. Commun.">
        <title>Thousands of microbial genomes shed light on interconnected biogeochemical processes in an aquifer system.</title>
        <authorList>
            <person name="Anantharaman K."/>
            <person name="Brown C.T."/>
            <person name="Hug L.A."/>
            <person name="Sharon I."/>
            <person name="Castelle C.J."/>
            <person name="Probst A.J."/>
            <person name="Thomas B.C."/>
            <person name="Singh A."/>
            <person name="Wilkins M.J."/>
            <person name="Karaoz U."/>
            <person name="Brodie E.L."/>
            <person name="Williams K.H."/>
            <person name="Hubbard S.S."/>
            <person name="Banfield J.F."/>
        </authorList>
    </citation>
    <scope>NUCLEOTIDE SEQUENCE [LARGE SCALE GENOMIC DNA]</scope>
</reference>
<feature type="transmembrane region" description="Helical" evidence="1">
    <location>
        <begin position="198"/>
        <end position="216"/>
    </location>
</feature>
<feature type="transmembrane region" description="Helical" evidence="1">
    <location>
        <begin position="97"/>
        <end position="114"/>
    </location>
</feature>
<feature type="transmembrane region" description="Helical" evidence="1">
    <location>
        <begin position="382"/>
        <end position="399"/>
    </location>
</feature>
<feature type="transmembrane region" description="Helical" evidence="1">
    <location>
        <begin position="223"/>
        <end position="243"/>
    </location>
</feature>
<evidence type="ECO:0000313" key="3">
    <source>
        <dbReference type="EMBL" id="OGE32742.1"/>
    </source>
</evidence>
<feature type="transmembrane region" description="Helical" evidence="1">
    <location>
        <begin position="321"/>
        <end position="337"/>
    </location>
</feature>
<dbReference type="InterPro" id="IPR018776">
    <property type="entry name" value="Membrane_prot_PTPS-rel_domain"/>
</dbReference>
<dbReference type="AlphaFoldDB" id="A0A1F5JVT7"/>
<protein>
    <recommendedName>
        <fullName evidence="2">Membrane protein 6-pyruvoyl-tetrahydropterin synthase-related domain-containing protein</fullName>
    </recommendedName>
</protein>
<organism evidence="3 4">
    <name type="scientific">Candidatus Daviesbacteria bacterium RIFCSPHIGHO2_02_FULL_36_13</name>
    <dbReference type="NCBI Taxonomy" id="1797768"/>
    <lineage>
        <taxon>Bacteria</taxon>
        <taxon>Candidatus Daviesiibacteriota</taxon>
    </lineage>
</organism>
<feature type="domain" description="Membrane protein 6-pyruvoyl-tetrahydropterin synthase-related" evidence="2">
    <location>
        <begin position="71"/>
        <end position="392"/>
    </location>
</feature>
<feature type="transmembrane region" description="Helical" evidence="1">
    <location>
        <begin position="65"/>
        <end position="85"/>
    </location>
</feature>
<keyword evidence="1" id="KW-0812">Transmembrane</keyword>
<dbReference type="Proteomes" id="UP000176902">
    <property type="component" value="Unassembled WGS sequence"/>
</dbReference>
<evidence type="ECO:0000313" key="4">
    <source>
        <dbReference type="Proteomes" id="UP000176902"/>
    </source>
</evidence>
<feature type="transmembrane region" description="Helical" evidence="1">
    <location>
        <begin position="357"/>
        <end position="375"/>
    </location>
</feature>
<feature type="transmembrane region" description="Helical" evidence="1">
    <location>
        <begin position="12"/>
        <end position="32"/>
    </location>
</feature>
<name>A0A1F5JVT7_9BACT</name>
<proteinExistence type="predicted"/>
<accession>A0A1F5JVT7</accession>
<keyword evidence="1" id="KW-0472">Membrane</keyword>
<evidence type="ECO:0000256" key="1">
    <source>
        <dbReference type="SAM" id="Phobius"/>
    </source>
</evidence>
<feature type="transmembrane region" description="Helical" evidence="1">
    <location>
        <begin position="175"/>
        <end position="192"/>
    </location>
</feature>
<gene>
    <name evidence="3" type="ORF">A3C59_01215</name>
</gene>
<evidence type="ECO:0000259" key="2">
    <source>
        <dbReference type="Pfam" id="PF10131"/>
    </source>
</evidence>
<comment type="caution">
    <text evidence="3">The sequence shown here is derived from an EMBL/GenBank/DDBJ whole genome shotgun (WGS) entry which is preliminary data.</text>
</comment>
<keyword evidence="1" id="KW-1133">Transmembrane helix</keyword>
<feature type="transmembrane region" description="Helical" evidence="1">
    <location>
        <begin position="290"/>
        <end position="309"/>
    </location>
</feature>
<sequence>MVKKLLNKNFLIFGLLIIPAIWALFVPGYYGASDDLHIAWLFEFHKTLMAGQIPPRFVPDLSFGFGYPLFNFVFPLPFYIAELFHLLGLNLVDSIKAVFLISVPLSGLFMYLLLREFTSKTVSLFGAVLYIYTPYRAVDLYIRGAIGEILSFVFLPLLTLSVLKLTKDETEEKRWIGIGGLSIAGLILTHNITAYMFSFFLIILFLLRTIFVRTIFVKNWGRGVLKMLLAGILGLLISCYFWLPAITESGLVKYDTVFNFVDHFPTLKQLITPYWGYGASVAGPYDGMSFFLGIANLAVLLIGSFLTILSWPKFSKDKKVILVWALISILVSMFLMNYRSTILWENIPLLPYFQFPWRFLIITTFTIPILVVAMEEILNRKWLSVLLIILTLATTYNYFHPQDFLGREDGYYLNKYIPTPFASSEYLKTQEEYLRLPKETEVRPDKNYPLVTAEEGEIKNVLKINDLNSKIEVDSENGFKLSYSKYLFPGWVAKIDGNNTSIYAGKPFGQIELNVPAGAHSLEIKFEETGFKKLLDAISLAGFLVSLSLVNIWKYSKKVGPFS</sequence>
<feature type="transmembrane region" description="Helical" evidence="1">
    <location>
        <begin position="140"/>
        <end position="163"/>
    </location>
</feature>